<proteinExistence type="predicted"/>
<evidence type="ECO:0000313" key="1">
    <source>
        <dbReference type="EMBL" id="ASD64031.1"/>
    </source>
</evidence>
<protein>
    <submittedName>
        <fullName evidence="1">Uncharacterized protein</fullName>
    </submittedName>
</protein>
<dbReference type="Proteomes" id="UP000197003">
    <property type="component" value="Chromosome"/>
</dbReference>
<name>A0A1Z3N9C4_BDEBC</name>
<sequence>MRLEIAKPEDSKALVEFYKSFPLNGPVEIRIDREKDFFAPYSVQSDQHLTYQLKTDENKIEGMASFVVRDVWLDGKVSTVAFGRDLRISSNRRAILEWSQHFLPVMDEVSQTLGNKYLFSVMSMADVQALNAFVRPRSMKRPLPNYHLFRRFNMVSVHGRLPWASNPLPHLRLRRGSAQNVDALIYYITQKSRQRDLATTWDETSFMEKLERWKGLKLEDFIIAFDKNENIVGCVAPWSAGGMQEFIPMQYSLRGHNFRQFLKFGKMLGWTRTLTKPYSRLKIEAGLNFKYLNFLFADNGDIFESLLWKAFDDAKENEFLVYTQTRSEFIYRRPRNWISAKMPFGIYLLIPPDSEVPSFMHPNNEKPAEIEPFFAL</sequence>
<dbReference type="AlphaFoldDB" id="A0A1Z3N9C4"/>
<gene>
    <name evidence="1" type="ORF">B9G79_10865</name>
</gene>
<accession>A0A1Z3N9C4</accession>
<reference evidence="1 2" key="1">
    <citation type="submission" date="2017-04" db="EMBL/GenBank/DDBJ databases">
        <title>Whole genome sequence of Bdellovibrio bacteriovorus strain SSB218315.</title>
        <authorList>
            <person name="Oyedara O."/>
            <person name="Rodriguez-Perez M.A."/>
        </authorList>
    </citation>
    <scope>NUCLEOTIDE SEQUENCE [LARGE SCALE GENOMIC DNA]</scope>
    <source>
        <strain evidence="1 2">SSB218315</strain>
    </source>
</reference>
<dbReference type="EMBL" id="CP020946">
    <property type="protein sequence ID" value="ASD64031.1"/>
    <property type="molecule type" value="Genomic_DNA"/>
</dbReference>
<dbReference type="RefSeq" id="WP_088565519.1">
    <property type="nucleotide sequence ID" value="NZ_CP020946.1"/>
</dbReference>
<evidence type="ECO:0000313" key="2">
    <source>
        <dbReference type="Proteomes" id="UP000197003"/>
    </source>
</evidence>
<dbReference type="OrthoDB" id="5289137at2"/>
<organism evidence="1 2">
    <name type="scientific">Bdellovibrio bacteriovorus</name>
    <dbReference type="NCBI Taxonomy" id="959"/>
    <lineage>
        <taxon>Bacteria</taxon>
        <taxon>Pseudomonadati</taxon>
        <taxon>Bdellovibrionota</taxon>
        <taxon>Bdellovibrionia</taxon>
        <taxon>Bdellovibrionales</taxon>
        <taxon>Pseudobdellovibrionaceae</taxon>
        <taxon>Bdellovibrio</taxon>
    </lineage>
</organism>